<reference evidence="4 5" key="1">
    <citation type="submission" date="2016-02" db="EMBL/GenBank/DDBJ databases">
        <title>Complete genome of Sinomonas atrocyanea KCTC 3377.</title>
        <authorList>
            <person name="Kim K.M."/>
        </authorList>
    </citation>
    <scope>NUCLEOTIDE SEQUENCE [LARGE SCALE GENOMIC DNA]</scope>
    <source>
        <strain evidence="4 5">KCTC 3377</strain>
    </source>
</reference>
<dbReference type="Gene3D" id="2.115.10.20">
    <property type="entry name" value="Glycosyl hydrolase domain, family 43"/>
    <property type="match status" value="1"/>
</dbReference>
<gene>
    <name evidence="4" type="ORF">SA2016_3994</name>
</gene>
<keyword evidence="5" id="KW-1185">Reference proteome</keyword>
<name>A0A127A576_9MICC</name>
<dbReference type="GO" id="GO:0016757">
    <property type="term" value="F:glycosyltransferase activity"/>
    <property type="evidence" value="ECO:0007669"/>
    <property type="project" value="UniProtKB-KW"/>
</dbReference>
<dbReference type="RefSeq" id="WP_066501570.1">
    <property type="nucleotide sequence ID" value="NZ_BJMO01000006.1"/>
</dbReference>
<dbReference type="KEGG" id="satk:SA2016_3994"/>
<dbReference type="Proteomes" id="UP000070134">
    <property type="component" value="Chromosome"/>
</dbReference>
<evidence type="ECO:0000256" key="3">
    <source>
        <dbReference type="ARBA" id="ARBA00024356"/>
    </source>
</evidence>
<dbReference type="SUPFAM" id="SSF75005">
    <property type="entry name" value="Arabinanase/levansucrase/invertase"/>
    <property type="match status" value="1"/>
</dbReference>
<sequence length="357" mass="38855">MTTTQFPYALTRAGVIMSPEPDNELEAEGVLNPATVRGADGTLYLLPRLVAAANVSRIGLAEIKVADGVPVDVAREGVVLAPDRSWEHGAQNAGVEDPRVTFIPELGLNVMTYVAYGPLGPRTALAVSHDERSWRRLGPVSFEYDDSLDVDLGLYPNKDAVFFPEVVRDPDGVPSFAVLHRPSWDLQDVRPGEVAMPPAGLPDERPSIWISFIPVEEVQKDIRALARWRGHRVVASPEAPFEQTKIGSGPAPIRVEEGWLLLHHGVVGELVPGVAQQKNVNYAAGAMILDSEQPWRVTARTDAPLLSADTDDEREGIVPNVVFPTAIEEVDGALFVFYGMADSKIGVARLEHSVSRR</sequence>
<keyword evidence="2" id="KW-0808">Transferase</keyword>
<dbReference type="PATRIC" id="fig|37927.3.peg.4097"/>
<organism evidence="4 5">
    <name type="scientific">Sinomonas atrocyanea</name>
    <dbReference type="NCBI Taxonomy" id="37927"/>
    <lineage>
        <taxon>Bacteria</taxon>
        <taxon>Bacillati</taxon>
        <taxon>Actinomycetota</taxon>
        <taxon>Actinomycetes</taxon>
        <taxon>Micrococcales</taxon>
        <taxon>Micrococcaceae</taxon>
        <taxon>Sinomonas</taxon>
    </lineage>
</organism>
<evidence type="ECO:0000313" key="5">
    <source>
        <dbReference type="Proteomes" id="UP000070134"/>
    </source>
</evidence>
<dbReference type="STRING" id="37927.SA2016_3994"/>
<dbReference type="Pfam" id="PF04041">
    <property type="entry name" value="Glyco_hydro_130"/>
    <property type="match status" value="2"/>
</dbReference>
<dbReference type="EMBL" id="CP014518">
    <property type="protein sequence ID" value="AMM34648.1"/>
    <property type="molecule type" value="Genomic_DNA"/>
</dbReference>
<comment type="similarity">
    <text evidence="3">Belongs to the glycosyl hydrolase 130 family.</text>
</comment>
<keyword evidence="4" id="KW-0326">Glycosidase</keyword>
<evidence type="ECO:0000313" key="4">
    <source>
        <dbReference type="EMBL" id="AMM34648.1"/>
    </source>
</evidence>
<evidence type="ECO:0000256" key="2">
    <source>
        <dbReference type="ARBA" id="ARBA00022679"/>
    </source>
</evidence>
<dbReference type="AlphaFoldDB" id="A0A127A576"/>
<keyword evidence="1" id="KW-0328">Glycosyltransferase</keyword>
<dbReference type="OrthoDB" id="9776657at2"/>
<evidence type="ECO:0000256" key="1">
    <source>
        <dbReference type="ARBA" id="ARBA00022676"/>
    </source>
</evidence>
<accession>A0A127A576</accession>
<dbReference type="PANTHER" id="PTHR34106:SF5">
    <property type="entry name" value="GLYCOSIDASE"/>
    <property type="match status" value="1"/>
</dbReference>
<dbReference type="GO" id="GO:0016798">
    <property type="term" value="F:hydrolase activity, acting on glycosyl bonds"/>
    <property type="evidence" value="ECO:0007669"/>
    <property type="project" value="UniProtKB-KW"/>
</dbReference>
<dbReference type="PANTHER" id="PTHR34106">
    <property type="entry name" value="GLYCOSIDASE"/>
    <property type="match status" value="1"/>
</dbReference>
<keyword evidence="4" id="KW-0378">Hydrolase</keyword>
<protein>
    <submittedName>
        <fullName evidence="4">Glycosidase</fullName>
    </submittedName>
</protein>
<proteinExistence type="inferred from homology"/>
<dbReference type="InterPro" id="IPR023296">
    <property type="entry name" value="Glyco_hydro_beta-prop_sf"/>
</dbReference>
<dbReference type="InterPro" id="IPR007184">
    <property type="entry name" value="Mannoside_phosphorylase"/>
</dbReference>